<dbReference type="PANTHER" id="PTHR35008">
    <property type="entry name" value="BLL4482 PROTEIN-RELATED"/>
    <property type="match status" value="1"/>
</dbReference>
<dbReference type="GO" id="GO:0009055">
    <property type="term" value="F:electron transfer activity"/>
    <property type="evidence" value="ECO:0007669"/>
    <property type="project" value="InterPro"/>
</dbReference>
<proteinExistence type="predicted"/>
<dbReference type="GO" id="GO:0046872">
    <property type="term" value="F:metal ion binding"/>
    <property type="evidence" value="ECO:0007669"/>
    <property type="project" value="UniProtKB-KW"/>
</dbReference>
<dbReference type="Gene3D" id="1.10.760.10">
    <property type="entry name" value="Cytochrome c-like domain"/>
    <property type="match status" value="2"/>
</dbReference>
<dbReference type="Proteomes" id="UP000035651">
    <property type="component" value="Plasmid pPF72-1"/>
</dbReference>
<keyword evidence="2 4" id="KW-0479">Metal-binding</keyword>
<protein>
    <submittedName>
        <fullName evidence="7">Cytochrome C</fullName>
    </submittedName>
</protein>
<keyword evidence="1 4" id="KW-0349">Heme</keyword>
<keyword evidence="3 4" id="KW-0408">Iron</keyword>
<feature type="region of interest" description="Disordered" evidence="5">
    <location>
        <begin position="220"/>
        <end position="240"/>
    </location>
</feature>
<evidence type="ECO:0000313" key="8">
    <source>
        <dbReference type="Proteomes" id="UP000035651"/>
    </source>
</evidence>
<keyword evidence="8" id="KW-1185">Reference proteome</keyword>
<geneLocation type="plasmid" evidence="7 8">
    <name>pPF72-1</name>
</geneLocation>
<dbReference type="Pfam" id="PF13442">
    <property type="entry name" value="Cytochrome_CBB3"/>
    <property type="match status" value="1"/>
</dbReference>
<dbReference type="GO" id="GO:0020037">
    <property type="term" value="F:heme binding"/>
    <property type="evidence" value="ECO:0007669"/>
    <property type="project" value="InterPro"/>
</dbReference>
<dbReference type="KEGG" id="pfg:AB870_24575"/>
<dbReference type="Pfam" id="PF21342">
    <property type="entry name" value="SoxA-TsdA_cyt-c"/>
    <property type="match status" value="1"/>
</dbReference>
<evidence type="ECO:0000259" key="6">
    <source>
        <dbReference type="PROSITE" id="PS51007"/>
    </source>
</evidence>
<feature type="domain" description="Cytochrome c" evidence="6">
    <location>
        <begin position="8"/>
        <end position="111"/>
    </location>
</feature>
<dbReference type="PANTHER" id="PTHR35008:SF9">
    <property type="entry name" value="CYTOCHROME C DOMAIN-CONTAINING PROTEIN"/>
    <property type="match status" value="1"/>
</dbReference>
<keyword evidence="7" id="KW-0614">Plasmid</keyword>
<name>A0A0H3X3E5_9BURK</name>
<evidence type="ECO:0000256" key="4">
    <source>
        <dbReference type="PROSITE-ProRule" id="PRU00433"/>
    </source>
</evidence>
<reference evidence="7" key="1">
    <citation type="submission" date="2016-06" db="EMBL/GenBank/DDBJ databases">
        <title>Complete Genome Sequence of Pandoraea faecigallinarum DSM-23572.</title>
        <authorList>
            <person name="Yong D."/>
            <person name="Ee R."/>
            <person name="Lim Y.-L."/>
            <person name="Yin W.-F."/>
            <person name="Chan K.-G."/>
        </authorList>
    </citation>
    <scope>NUCLEOTIDE SEQUENCE</scope>
    <source>
        <strain evidence="7">DSM 23572</strain>
        <plasmid evidence="7">pPF72-1</plasmid>
    </source>
</reference>
<organism evidence="7 8">
    <name type="scientific">Pandoraea faecigallinarum</name>
    <dbReference type="NCBI Taxonomy" id="656179"/>
    <lineage>
        <taxon>Bacteria</taxon>
        <taxon>Pseudomonadati</taxon>
        <taxon>Pseudomonadota</taxon>
        <taxon>Betaproteobacteria</taxon>
        <taxon>Burkholderiales</taxon>
        <taxon>Burkholderiaceae</taxon>
        <taxon>Pandoraea</taxon>
    </lineage>
</organism>
<gene>
    <name evidence="7" type="ORF">AB870_24575</name>
</gene>
<evidence type="ECO:0000256" key="5">
    <source>
        <dbReference type="SAM" id="MobiDB-lite"/>
    </source>
</evidence>
<evidence type="ECO:0000256" key="3">
    <source>
        <dbReference type="ARBA" id="ARBA00023004"/>
    </source>
</evidence>
<dbReference type="InterPro" id="IPR051459">
    <property type="entry name" value="Cytochrome_c-type_DH"/>
</dbReference>
<dbReference type="InterPro" id="IPR036909">
    <property type="entry name" value="Cyt_c-like_dom_sf"/>
</dbReference>
<evidence type="ECO:0000313" key="7">
    <source>
        <dbReference type="EMBL" id="AKM33458.1"/>
    </source>
</evidence>
<dbReference type="InterPro" id="IPR009056">
    <property type="entry name" value="Cyt_c-like_dom"/>
</dbReference>
<dbReference type="AlphaFoldDB" id="A0A0H3X3E5"/>
<dbReference type="SUPFAM" id="SSF46626">
    <property type="entry name" value="Cytochrome c"/>
    <property type="match status" value="2"/>
</dbReference>
<evidence type="ECO:0000256" key="1">
    <source>
        <dbReference type="ARBA" id="ARBA00022617"/>
    </source>
</evidence>
<evidence type="ECO:0000256" key="2">
    <source>
        <dbReference type="ARBA" id="ARBA00022723"/>
    </source>
</evidence>
<dbReference type="PATRIC" id="fig|656179.3.peg.5283"/>
<sequence length="269" mass="28533">MPDGPYGDAIRRGSNIFTRTGLHVKDHVGNQLSCDNCHLDAGRRANAAPMWAAYGAYPAFRATTGSVSTLEDRIAACFTYSMNAPGSVSGKAPAPGSQVYRDLVTYMAWLANGAPAGERLRGAGYPRISKPSDGYDLNRGRVVFRQNCAQCHGVDGQGSRDGQGHTTFPPLWGRGSYNWGAGMAQVDMAAAFIKANMPFGRPGSLTDQQAWDVAAYIDSHERPKDPRQNGTVAQAARKDHAGEDSFYGTTLRGHLLGIGVGAGGAVEPG</sequence>
<dbReference type="PROSITE" id="PS51007">
    <property type="entry name" value="CYTC"/>
    <property type="match status" value="2"/>
</dbReference>
<feature type="domain" description="Cytochrome c" evidence="6">
    <location>
        <begin position="135"/>
        <end position="221"/>
    </location>
</feature>
<accession>A0A0H3X3E5</accession>
<dbReference type="EMBL" id="CP011808">
    <property type="protein sequence ID" value="AKM33458.1"/>
    <property type="molecule type" value="Genomic_DNA"/>
</dbReference>